<feature type="region of interest" description="Disordered" evidence="2">
    <location>
        <begin position="920"/>
        <end position="976"/>
    </location>
</feature>
<sequence length="1453" mass="172272">MKSLYGDPELIRWLNKEIKLQPAILDIEKQFQNWFYFQEVLYKTGNPLKKILTNKFDEYSTQKNMKIVKKHIINLVGIEPKVEKGQSQIEEYLKAIKSHSKPIAVNSLLAIARKETKDVLNELTKTLKVTDKKQVQSLVNNYEEKFIKSLPKKLKSIEESLHRFRDEKLIHEIQAVQLKQKDEEKERQWLLSLRDNELEKIRANHEFIKEQDKKIYEFWKNTETVKHNRIEKETKFNEMMTGRMVAEVNQKKKDDQKAMDNNIYLFLQTCIRQGIEIEKDPSKKPVPEKAKFSAVATMMKIRERTHKTEEARKARQKRRNKMLVEQLKQQELVEAKKRLDELVDKFSEYGKLANQEAALRLKEKLRGKLQFNERILMSQVLQEQKEMFFEQLRKEAKAREQEVRLQRQKEWRILQVQYMEQNYNRKVQKRMKHIQQMQPLILTILDLADKCYLKMNENVEENGKPLTLDKKVWNKFIEEWQNELSQVKPLNDNIAAAITQDFVEYYHAIKDWKSTSNDGQLMANISLAEFLFEITDELYPMQPLKEGINYYLPLKISLIGGKFSGRKTTAKYLNQKYGLEIIDIESIIKESLKLAFPPVEDPKKKKDTKKVIEVPVVENPELKEYGLQINEYKDSVIPDELLLKGILIKVNQTFGQRTPLQVAQEIKEAKELQLKKEQQPVVEEVKKASKKPGKKDAPQNTGPTQEDLIKEYINSKQFYYTKGMVLIGFPENVNQAKMLEEQLTGFIPYEERLNQIAEEKKKKFQELLDIPTQEESNKIQQAGIDLIINLDTPFELRVQRMQNRRVDPLTEIVYNLEENPPPPEIKLDKLLKVESETEEKLQKEFQLFNDNLPGLIEWCEQFGFEEDFKQLHHAKIAGKGFEVAKSIDGLINKVLTHNFEYLNQIAEEILATELQQQEQQSQQQQQGLENSDLGKVEEQNPEQQAQLQQDKQSLLDAKQSTERGRSQLASRQKDAQSEFLNQDQLKGILKQWDEISNTYIRETTIYIRRMSHQRKKCQQIFLQTQKTFIEFFESPDNKLKLMHEFQQSYNKFLQENDDLSKQKNAKQQLKDHLQKTYEQLWDILNQKKNQALDFVKKLKKDRFVAIQIQQFMQHVLMLLQTETNLLTEIQLLGKPWSEHFILEPPQSQLIDGYKFPQLEVLISYYNDCLDKITQGEESLIIKIQKEIAYKRGQIIRSVAYSKMTEMLLMEDIIYSRIDDWIICGIKNENDFCFESINYLKQQIENRQPAILTIPEPSPISEAFKMVYMQQHLIPESERWRQAIQFYEEVKSLSDSVWIPLDIYESFQKRRTKFLSQFKLNINKIAHLGCFPNVRFSYQTLLITMILYECRVPTQEEIQQLVQDIQSVEPDDQRDYWIEYQFWFDDNFVDQEFNLKIYVKNFLFNVLQSQDLAVSVKENFGYFKQFENQLFQSIFDEEVIEEGKISNSKRKLND</sequence>
<evidence type="ECO:0000313" key="3">
    <source>
        <dbReference type="EMBL" id="CAD8150139.1"/>
    </source>
</evidence>
<proteinExistence type="predicted"/>
<name>A0A8S1TGZ3_PAROT</name>
<dbReference type="EMBL" id="CAJJDP010000023">
    <property type="protein sequence ID" value="CAD8150139.1"/>
    <property type="molecule type" value="Genomic_DNA"/>
</dbReference>
<evidence type="ECO:0000256" key="1">
    <source>
        <dbReference type="SAM" id="Coils"/>
    </source>
</evidence>
<evidence type="ECO:0008006" key="5">
    <source>
        <dbReference type="Google" id="ProtNLM"/>
    </source>
</evidence>
<keyword evidence="4" id="KW-1185">Reference proteome</keyword>
<dbReference type="OrthoDB" id="62528at2759"/>
<dbReference type="PANTHER" id="PTHR14919">
    <property type="entry name" value="KPL2-RELATED"/>
    <property type="match status" value="1"/>
</dbReference>
<feature type="region of interest" description="Disordered" evidence="2">
    <location>
        <begin position="683"/>
        <end position="706"/>
    </location>
</feature>
<dbReference type="Proteomes" id="UP000683925">
    <property type="component" value="Unassembled WGS sequence"/>
</dbReference>
<feature type="coiled-coil region" evidence="1">
    <location>
        <begin position="1042"/>
        <end position="1079"/>
    </location>
</feature>
<keyword evidence="1" id="KW-0175">Coiled coil</keyword>
<feature type="compositionally biased region" description="Low complexity" evidence="2">
    <location>
        <begin position="941"/>
        <end position="958"/>
    </location>
</feature>
<dbReference type="PANTHER" id="PTHR14919:SF0">
    <property type="entry name" value="SPERM FLAGELLAR PROTEIN 2"/>
    <property type="match status" value="1"/>
</dbReference>
<reference evidence="3" key="1">
    <citation type="submission" date="2021-01" db="EMBL/GenBank/DDBJ databases">
        <authorList>
            <consortium name="Genoscope - CEA"/>
            <person name="William W."/>
        </authorList>
    </citation>
    <scope>NUCLEOTIDE SEQUENCE</scope>
</reference>
<protein>
    <recommendedName>
        <fullName evidence="5">Calponin-homology (CH) domain-containing protein</fullName>
    </recommendedName>
</protein>
<feature type="compositionally biased region" description="Basic and acidic residues" evidence="2">
    <location>
        <begin position="959"/>
        <end position="976"/>
    </location>
</feature>
<gene>
    <name evidence="3" type="ORF">POCTA_138.1.T0230183</name>
</gene>
<accession>A0A8S1TGZ3</accession>
<organism evidence="3 4">
    <name type="scientific">Paramecium octaurelia</name>
    <dbReference type="NCBI Taxonomy" id="43137"/>
    <lineage>
        <taxon>Eukaryota</taxon>
        <taxon>Sar</taxon>
        <taxon>Alveolata</taxon>
        <taxon>Ciliophora</taxon>
        <taxon>Intramacronucleata</taxon>
        <taxon>Oligohymenophorea</taxon>
        <taxon>Peniculida</taxon>
        <taxon>Parameciidae</taxon>
        <taxon>Paramecium</taxon>
    </lineage>
</organism>
<evidence type="ECO:0000256" key="2">
    <source>
        <dbReference type="SAM" id="MobiDB-lite"/>
    </source>
</evidence>
<comment type="caution">
    <text evidence="3">The sequence shown here is derived from an EMBL/GenBank/DDBJ whole genome shotgun (WGS) entry which is preliminary data.</text>
</comment>
<evidence type="ECO:0000313" key="4">
    <source>
        <dbReference type="Proteomes" id="UP000683925"/>
    </source>
</evidence>
<dbReference type="InterPro" id="IPR052634">
    <property type="entry name" value="Sperm_flagellar-bone_growth"/>
</dbReference>
<dbReference type="OMA" id="VEYYHAI"/>